<evidence type="ECO:0000313" key="2">
    <source>
        <dbReference type="Proteomes" id="UP000185911"/>
    </source>
</evidence>
<sequence length="117" mass="12795">MAEAPAHLCDHVFPRLPVRQWVLSVPKGLRYYLQRDKGALNAALHIFLRVVQQSLQSHCPGAAQCDPASLHLGAVAFIHRFGSSLNTHVLLPGVALSPAAHETALRLFSCVRGRWGV</sequence>
<name>A0A1Q8YE89_9BURK</name>
<dbReference type="STRING" id="81479.RA876_06495"/>
<keyword evidence="2" id="KW-1185">Reference proteome</keyword>
<gene>
    <name evidence="1" type="ORF">BLL52_2470</name>
</gene>
<dbReference type="AlphaFoldDB" id="A0A1Q8YE89"/>
<accession>A0A1Q8YE89</accession>
<dbReference type="Proteomes" id="UP000185911">
    <property type="component" value="Unassembled WGS sequence"/>
</dbReference>
<comment type="caution">
    <text evidence="1">The sequence shown here is derived from an EMBL/GenBank/DDBJ whole genome shotgun (WGS) entry which is preliminary data.</text>
</comment>
<dbReference type="EMBL" id="MSYM01000013">
    <property type="protein sequence ID" value="OLP06239.1"/>
    <property type="molecule type" value="Genomic_DNA"/>
</dbReference>
<reference evidence="1 2" key="1">
    <citation type="submission" date="2017-01" db="EMBL/GenBank/DDBJ databases">
        <title>Genome sequence of Rhodoferax antarcticus ANT.BR, a psychrophilic purple nonsulfur bacterium from an Antarctic microbial mat.</title>
        <authorList>
            <person name="Baker J."/>
            <person name="Riester C."/>
            <person name="Skinner B."/>
            <person name="Newell A."/>
            <person name="Swingley W."/>
            <person name="Madigan M."/>
            <person name="Jung D."/>
            <person name="Asao M."/>
            <person name="Chen M."/>
            <person name="Loughlin P."/>
            <person name="Pan H."/>
            <person name="Lin S."/>
            <person name="Li N."/>
            <person name="Shaw J."/>
            <person name="Prado M."/>
            <person name="Sherman C."/>
            <person name="Li X."/>
            <person name="Tang J."/>
            <person name="Blankenship R."/>
            <person name="Zhao T."/>
            <person name="Touchman J."/>
            <person name="Sattley M."/>
        </authorList>
    </citation>
    <scope>NUCLEOTIDE SEQUENCE [LARGE SCALE GENOMIC DNA]</scope>
    <source>
        <strain evidence="1 2">ANT.BR</strain>
    </source>
</reference>
<organism evidence="1 2">
    <name type="scientific">Rhodoferax antarcticus ANT.BR</name>
    <dbReference type="NCBI Taxonomy" id="1111071"/>
    <lineage>
        <taxon>Bacteria</taxon>
        <taxon>Pseudomonadati</taxon>
        <taxon>Pseudomonadota</taxon>
        <taxon>Betaproteobacteria</taxon>
        <taxon>Burkholderiales</taxon>
        <taxon>Comamonadaceae</taxon>
        <taxon>Rhodoferax</taxon>
    </lineage>
</organism>
<evidence type="ECO:0000313" key="1">
    <source>
        <dbReference type="EMBL" id="OLP06239.1"/>
    </source>
</evidence>
<protein>
    <submittedName>
        <fullName evidence="1">Putative transposase tnpA2</fullName>
    </submittedName>
</protein>
<proteinExistence type="predicted"/>